<evidence type="ECO:0000259" key="1">
    <source>
        <dbReference type="Pfam" id="PF00534"/>
    </source>
</evidence>
<keyword evidence="2" id="KW-0808">Transferase</keyword>
<dbReference type="PANTHER" id="PTHR45947:SF3">
    <property type="entry name" value="SULFOQUINOVOSYL TRANSFERASE SQD2"/>
    <property type="match status" value="1"/>
</dbReference>
<dbReference type="Pfam" id="PF00534">
    <property type="entry name" value="Glycos_transf_1"/>
    <property type="match status" value="1"/>
</dbReference>
<sequence>MKKLAIVITHPIQYYAPWFKLLAIRGRVKLKVFYTWSQTSDTVKDKTFGREIKWDIPLLDGYEYEFINNVSKEPGSHHFFGIDCPELISKLTEYHPDAILFFGWNFKSHLGAMRYFHGKTPVWFRGDSTLLNESGGLRTRIRRLVLKKVYKYIDKAFYVGQENKSYFKKHGLEESQLIRASHAIDNSRFDDDTHKKYDIRAEEWREELGYESDNILIVYAGKLEMVKQVGFLIEAFKIAIKKNTKIRLLIVGNGPLETKLKEMSSHTTEIKFLPFQNQTKMPLLYRMSNVFCLPSKSETWGLGVNEAMASSRPVLVSDKVGCAKDMVTNGHNGFIFRHDDIIELVNIIQDLKLIQLNQMKARAYKNVQNFNFLNIVDALEKELLNIDQYK</sequence>
<dbReference type="SUPFAM" id="SSF53756">
    <property type="entry name" value="UDP-Glycosyltransferase/glycogen phosphorylase"/>
    <property type="match status" value="1"/>
</dbReference>
<accession>A0A4V1LMQ1</accession>
<organism evidence="2 3">
    <name type="scientific">Gelidibacter gilvus</name>
    <dbReference type="NCBI Taxonomy" id="59602"/>
    <lineage>
        <taxon>Bacteria</taxon>
        <taxon>Pseudomonadati</taxon>
        <taxon>Bacteroidota</taxon>
        <taxon>Flavobacteriia</taxon>
        <taxon>Flavobacteriales</taxon>
        <taxon>Flavobacteriaceae</taxon>
        <taxon>Gelidibacter</taxon>
    </lineage>
</organism>
<dbReference type="AlphaFoldDB" id="A0A4V1LMQ1"/>
<evidence type="ECO:0000313" key="2">
    <source>
        <dbReference type="EMBL" id="RXJ46053.1"/>
    </source>
</evidence>
<dbReference type="EMBL" id="SDDZ01000008">
    <property type="protein sequence ID" value="RXJ46053.1"/>
    <property type="molecule type" value="Genomic_DNA"/>
</dbReference>
<dbReference type="PANTHER" id="PTHR45947">
    <property type="entry name" value="SULFOQUINOVOSYL TRANSFERASE SQD2"/>
    <property type="match status" value="1"/>
</dbReference>
<comment type="caution">
    <text evidence="2">The sequence shown here is derived from an EMBL/GenBank/DDBJ whole genome shotgun (WGS) entry which is preliminary data.</text>
</comment>
<dbReference type="Gene3D" id="3.40.50.2000">
    <property type="entry name" value="Glycogen Phosphorylase B"/>
    <property type="match status" value="2"/>
</dbReference>
<reference evidence="2 3" key="1">
    <citation type="submission" date="2019-01" db="EMBL/GenBank/DDBJ databases">
        <title>Genome sequence of the Antarctic species Gelidibacter gilvus ACAM 158(T).</title>
        <authorList>
            <person name="Bowman J.P."/>
        </authorList>
    </citation>
    <scope>NUCLEOTIDE SEQUENCE [LARGE SCALE GENOMIC DNA]</scope>
    <source>
        <strain evidence="2 3">IC158</strain>
    </source>
</reference>
<evidence type="ECO:0000313" key="3">
    <source>
        <dbReference type="Proteomes" id="UP000289792"/>
    </source>
</evidence>
<protein>
    <submittedName>
        <fullName evidence="2">Glycosyltransferase</fullName>
    </submittedName>
</protein>
<keyword evidence="3" id="KW-1185">Reference proteome</keyword>
<dbReference type="GO" id="GO:0016757">
    <property type="term" value="F:glycosyltransferase activity"/>
    <property type="evidence" value="ECO:0007669"/>
    <property type="project" value="InterPro"/>
</dbReference>
<dbReference type="CDD" id="cd03801">
    <property type="entry name" value="GT4_PimA-like"/>
    <property type="match status" value="1"/>
</dbReference>
<dbReference type="OrthoDB" id="9790710at2"/>
<proteinExistence type="predicted"/>
<gene>
    <name evidence="2" type="ORF">ESZ48_13240</name>
</gene>
<dbReference type="RefSeq" id="WP_129017983.1">
    <property type="nucleotide sequence ID" value="NZ_SDDZ01000008.1"/>
</dbReference>
<dbReference type="Proteomes" id="UP000289792">
    <property type="component" value="Unassembled WGS sequence"/>
</dbReference>
<feature type="domain" description="Glycosyl transferase family 1" evidence="1">
    <location>
        <begin position="202"/>
        <end position="365"/>
    </location>
</feature>
<name>A0A4V1LMQ1_9FLAO</name>
<dbReference type="InterPro" id="IPR001296">
    <property type="entry name" value="Glyco_trans_1"/>
</dbReference>
<dbReference type="InterPro" id="IPR050194">
    <property type="entry name" value="Glycosyltransferase_grp1"/>
</dbReference>